<gene>
    <name evidence="1" type="ORF">FA13DRAFT_1739987</name>
</gene>
<reference evidence="1 2" key="1">
    <citation type="journal article" date="2019" name="Nat. Ecol. Evol.">
        <title>Megaphylogeny resolves global patterns of mushroom evolution.</title>
        <authorList>
            <person name="Varga T."/>
            <person name="Krizsan K."/>
            <person name="Foldi C."/>
            <person name="Dima B."/>
            <person name="Sanchez-Garcia M."/>
            <person name="Sanchez-Ramirez S."/>
            <person name="Szollosi G.J."/>
            <person name="Szarkandi J.G."/>
            <person name="Papp V."/>
            <person name="Albert L."/>
            <person name="Andreopoulos W."/>
            <person name="Angelini C."/>
            <person name="Antonin V."/>
            <person name="Barry K.W."/>
            <person name="Bougher N.L."/>
            <person name="Buchanan P."/>
            <person name="Buyck B."/>
            <person name="Bense V."/>
            <person name="Catcheside P."/>
            <person name="Chovatia M."/>
            <person name="Cooper J."/>
            <person name="Damon W."/>
            <person name="Desjardin D."/>
            <person name="Finy P."/>
            <person name="Geml J."/>
            <person name="Haridas S."/>
            <person name="Hughes K."/>
            <person name="Justo A."/>
            <person name="Karasinski D."/>
            <person name="Kautmanova I."/>
            <person name="Kiss B."/>
            <person name="Kocsube S."/>
            <person name="Kotiranta H."/>
            <person name="LaButti K.M."/>
            <person name="Lechner B.E."/>
            <person name="Liimatainen K."/>
            <person name="Lipzen A."/>
            <person name="Lukacs Z."/>
            <person name="Mihaltcheva S."/>
            <person name="Morgado L.N."/>
            <person name="Niskanen T."/>
            <person name="Noordeloos M.E."/>
            <person name="Ohm R.A."/>
            <person name="Ortiz-Santana B."/>
            <person name="Ovrebo C."/>
            <person name="Racz N."/>
            <person name="Riley R."/>
            <person name="Savchenko A."/>
            <person name="Shiryaev A."/>
            <person name="Soop K."/>
            <person name="Spirin V."/>
            <person name="Szebenyi C."/>
            <person name="Tomsovsky M."/>
            <person name="Tulloss R.E."/>
            <person name="Uehling J."/>
            <person name="Grigoriev I.V."/>
            <person name="Vagvolgyi C."/>
            <person name="Papp T."/>
            <person name="Martin F.M."/>
            <person name="Miettinen O."/>
            <person name="Hibbett D.S."/>
            <person name="Nagy L.G."/>
        </authorList>
    </citation>
    <scope>NUCLEOTIDE SEQUENCE [LARGE SCALE GENOMIC DNA]</scope>
    <source>
        <strain evidence="1 2">FP101781</strain>
    </source>
</reference>
<dbReference type="AlphaFoldDB" id="A0A4Y7SNV4"/>
<dbReference type="EMBL" id="QPFP01000077">
    <property type="protein sequence ID" value="TEB23536.1"/>
    <property type="molecule type" value="Genomic_DNA"/>
</dbReference>
<evidence type="ECO:0000313" key="1">
    <source>
        <dbReference type="EMBL" id="TEB23536.1"/>
    </source>
</evidence>
<proteinExistence type="predicted"/>
<organism evidence="1 2">
    <name type="scientific">Coprinellus micaceus</name>
    <name type="common">Glistening ink-cap mushroom</name>
    <name type="synonym">Coprinus micaceus</name>
    <dbReference type="NCBI Taxonomy" id="71717"/>
    <lineage>
        <taxon>Eukaryota</taxon>
        <taxon>Fungi</taxon>
        <taxon>Dikarya</taxon>
        <taxon>Basidiomycota</taxon>
        <taxon>Agaricomycotina</taxon>
        <taxon>Agaricomycetes</taxon>
        <taxon>Agaricomycetidae</taxon>
        <taxon>Agaricales</taxon>
        <taxon>Agaricineae</taxon>
        <taxon>Psathyrellaceae</taxon>
        <taxon>Coprinellus</taxon>
    </lineage>
</organism>
<protein>
    <submittedName>
        <fullName evidence="1">Uncharacterized protein</fullName>
    </submittedName>
</protein>
<accession>A0A4Y7SNV4</accession>
<feature type="non-terminal residue" evidence="1">
    <location>
        <position position="55"/>
    </location>
</feature>
<comment type="caution">
    <text evidence="1">The sequence shown here is derived from an EMBL/GenBank/DDBJ whole genome shotgun (WGS) entry which is preliminary data.</text>
</comment>
<name>A0A4Y7SNV4_COPMI</name>
<keyword evidence="2" id="KW-1185">Reference proteome</keyword>
<dbReference type="Proteomes" id="UP000298030">
    <property type="component" value="Unassembled WGS sequence"/>
</dbReference>
<evidence type="ECO:0000313" key="2">
    <source>
        <dbReference type="Proteomes" id="UP000298030"/>
    </source>
</evidence>
<sequence length="55" mass="6174">MQKRQWQGNILAASILGFPPFPKPMRKHPPTAQGTLCGKWQWVSGTRQENASPTL</sequence>